<evidence type="ECO:0000313" key="3">
    <source>
        <dbReference type="Proteomes" id="UP000030746"/>
    </source>
</evidence>
<keyword evidence="3" id="KW-1185">Reference proteome</keyword>
<dbReference type="HOGENOM" id="CLU_2212907_0_0_1"/>
<gene>
    <name evidence="2" type="ORF">LOTGIDRAFT_173701</name>
</gene>
<dbReference type="EMBL" id="KB201004">
    <property type="protein sequence ID" value="ESO99621.1"/>
    <property type="molecule type" value="Genomic_DNA"/>
</dbReference>
<evidence type="ECO:0008006" key="4">
    <source>
        <dbReference type="Google" id="ProtNLM"/>
    </source>
</evidence>
<accession>V4B0I3</accession>
<dbReference type="AlphaFoldDB" id="V4B0I3"/>
<name>V4B0I3_LOTGI</name>
<dbReference type="InterPro" id="IPR011010">
    <property type="entry name" value="DNA_brk_join_enz"/>
</dbReference>
<proteinExistence type="predicted"/>
<dbReference type="SUPFAM" id="SSF56349">
    <property type="entry name" value="DNA breaking-rejoining enzymes"/>
    <property type="match status" value="1"/>
</dbReference>
<reference evidence="2 3" key="1">
    <citation type="journal article" date="2013" name="Nature">
        <title>Insights into bilaterian evolution from three spiralian genomes.</title>
        <authorList>
            <person name="Simakov O."/>
            <person name="Marletaz F."/>
            <person name="Cho S.J."/>
            <person name="Edsinger-Gonzales E."/>
            <person name="Havlak P."/>
            <person name="Hellsten U."/>
            <person name="Kuo D.H."/>
            <person name="Larsson T."/>
            <person name="Lv J."/>
            <person name="Arendt D."/>
            <person name="Savage R."/>
            <person name="Osoegawa K."/>
            <person name="de Jong P."/>
            <person name="Grimwood J."/>
            <person name="Chapman J.A."/>
            <person name="Shapiro H."/>
            <person name="Aerts A."/>
            <person name="Otillar R.P."/>
            <person name="Terry A.Y."/>
            <person name="Boore J.L."/>
            <person name="Grigoriev I.V."/>
            <person name="Lindberg D.R."/>
            <person name="Seaver E.C."/>
            <person name="Weisblat D.A."/>
            <person name="Putnam N.H."/>
            <person name="Rokhsar D.S."/>
        </authorList>
    </citation>
    <scope>NUCLEOTIDE SEQUENCE [LARGE SCALE GENOMIC DNA]</scope>
</reference>
<dbReference type="GeneID" id="20242480"/>
<evidence type="ECO:0000256" key="1">
    <source>
        <dbReference type="ARBA" id="ARBA00023172"/>
    </source>
</evidence>
<protein>
    <recommendedName>
        <fullName evidence="4">Tyr recombinase domain-containing protein</fullName>
    </recommendedName>
</protein>
<dbReference type="Gene3D" id="1.10.443.10">
    <property type="entry name" value="Intergrase catalytic core"/>
    <property type="match status" value="1"/>
</dbReference>
<keyword evidence="1" id="KW-0233">DNA recombination</keyword>
<dbReference type="KEGG" id="lgi:LOTGIDRAFT_173701"/>
<dbReference type="Proteomes" id="UP000030746">
    <property type="component" value="Unassembled WGS sequence"/>
</dbReference>
<dbReference type="GO" id="GO:0006310">
    <property type="term" value="P:DNA recombination"/>
    <property type="evidence" value="ECO:0007669"/>
    <property type="project" value="UniProtKB-KW"/>
</dbReference>
<dbReference type="OrthoDB" id="6154144at2759"/>
<organism evidence="2 3">
    <name type="scientific">Lottia gigantea</name>
    <name type="common">Giant owl limpet</name>
    <dbReference type="NCBI Taxonomy" id="225164"/>
    <lineage>
        <taxon>Eukaryota</taxon>
        <taxon>Metazoa</taxon>
        <taxon>Spiralia</taxon>
        <taxon>Lophotrochozoa</taxon>
        <taxon>Mollusca</taxon>
        <taxon>Gastropoda</taxon>
        <taxon>Patellogastropoda</taxon>
        <taxon>Lottioidea</taxon>
        <taxon>Lottiidae</taxon>
        <taxon>Lottia</taxon>
    </lineage>
</organism>
<dbReference type="CTD" id="20242480"/>
<sequence length="107" mass="11731">MAPVGQNTLAKTVKRLCKAAGLPGITFDMGDIWANQARVSGFYTNHSPRATCATRLFRCGVGEQLIAKTTGHRSNAIRQYKRTDTIQDAIVSKVIQMNMPSTYLNAN</sequence>
<dbReference type="GO" id="GO:0003677">
    <property type="term" value="F:DNA binding"/>
    <property type="evidence" value="ECO:0007669"/>
    <property type="project" value="InterPro"/>
</dbReference>
<dbReference type="InterPro" id="IPR013762">
    <property type="entry name" value="Integrase-like_cat_sf"/>
</dbReference>
<dbReference type="GO" id="GO:0015074">
    <property type="term" value="P:DNA integration"/>
    <property type="evidence" value="ECO:0007669"/>
    <property type="project" value="InterPro"/>
</dbReference>
<evidence type="ECO:0000313" key="2">
    <source>
        <dbReference type="EMBL" id="ESO99621.1"/>
    </source>
</evidence>
<dbReference type="RefSeq" id="XP_009049714.1">
    <property type="nucleotide sequence ID" value="XM_009051466.1"/>
</dbReference>